<dbReference type="PROSITE" id="PS50801">
    <property type="entry name" value="STAS"/>
    <property type="match status" value="1"/>
</dbReference>
<evidence type="ECO:0000313" key="2">
    <source>
        <dbReference type="EMBL" id="EFA43944.1"/>
    </source>
</evidence>
<protein>
    <submittedName>
        <fullName evidence="2">STAS domain protein</fullName>
    </submittedName>
</protein>
<dbReference type="HOGENOM" id="CLU_178502_0_0_10"/>
<dbReference type="InterPro" id="IPR036513">
    <property type="entry name" value="STAS_dom_sf"/>
</dbReference>
<name>D1PXH7_9BACT</name>
<dbReference type="InterPro" id="IPR002645">
    <property type="entry name" value="STAS_dom"/>
</dbReference>
<dbReference type="EMBL" id="ACKS01000070">
    <property type="protein sequence ID" value="EFA43944.1"/>
    <property type="molecule type" value="Genomic_DNA"/>
</dbReference>
<dbReference type="Proteomes" id="UP000003160">
    <property type="component" value="Unassembled WGS sequence"/>
</dbReference>
<dbReference type="AlphaFoldDB" id="D1PXH7"/>
<evidence type="ECO:0000259" key="1">
    <source>
        <dbReference type="PROSITE" id="PS50801"/>
    </source>
</evidence>
<dbReference type="eggNOG" id="COG0659">
    <property type="taxonomic scope" value="Bacteria"/>
</dbReference>
<dbReference type="Pfam" id="PF01740">
    <property type="entry name" value="STAS"/>
    <property type="match status" value="1"/>
</dbReference>
<gene>
    <name evidence="2" type="ORF">HMPREF0645_1662</name>
</gene>
<dbReference type="Gene3D" id="3.30.750.24">
    <property type="entry name" value="STAS domain"/>
    <property type="match status" value="1"/>
</dbReference>
<evidence type="ECO:0000313" key="3">
    <source>
        <dbReference type="Proteomes" id="UP000003160"/>
    </source>
</evidence>
<proteinExistence type="predicted"/>
<dbReference type="SUPFAM" id="SSF52091">
    <property type="entry name" value="SpoIIaa-like"/>
    <property type="match status" value="1"/>
</dbReference>
<dbReference type="RefSeq" id="WP_007173765.1">
    <property type="nucleotide sequence ID" value="NZ_GG704781.1"/>
</dbReference>
<accession>D1PXH7</accession>
<reference evidence="2 3" key="1">
    <citation type="submission" date="2009-10" db="EMBL/GenBank/DDBJ databases">
        <authorList>
            <person name="Qin X."/>
            <person name="Bachman B."/>
            <person name="Battles P."/>
            <person name="Bell A."/>
            <person name="Bess C."/>
            <person name="Bickham C."/>
            <person name="Chaboub L."/>
            <person name="Chen D."/>
            <person name="Coyle M."/>
            <person name="Deiros D.R."/>
            <person name="Dinh H."/>
            <person name="Forbes L."/>
            <person name="Fowler G."/>
            <person name="Francisco L."/>
            <person name="Fu Q."/>
            <person name="Gubbala S."/>
            <person name="Hale W."/>
            <person name="Han Y."/>
            <person name="Hemphill L."/>
            <person name="Highlander S.K."/>
            <person name="Hirani K."/>
            <person name="Hogues M."/>
            <person name="Jackson L."/>
            <person name="Jakkamsetti A."/>
            <person name="Javaid M."/>
            <person name="Jiang H."/>
            <person name="Korchina V."/>
            <person name="Kovar C."/>
            <person name="Lara F."/>
            <person name="Lee S."/>
            <person name="Mata R."/>
            <person name="Mathew T."/>
            <person name="Moen C."/>
            <person name="Morales K."/>
            <person name="Munidasa M."/>
            <person name="Nazareth L."/>
            <person name="Ngo R."/>
            <person name="Nguyen L."/>
            <person name="Okwuonu G."/>
            <person name="Ongeri F."/>
            <person name="Patil S."/>
            <person name="Petrosino J."/>
            <person name="Pham C."/>
            <person name="Pham P."/>
            <person name="Pu L.-L."/>
            <person name="Puazo M."/>
            <person name="Raj R."/>
            <person name="Reid J."/>
            <person name="Rouhana J."/>
            <person name="Saada N."/>
            <person name="Shang Y."/>
            <person name="Simmons D."/>
            <person name="Thornton R."/>
            <person name="Warren J."/>
            <person name="Weissenberger G."/>
            <person name="Zhang J."/>
            <person name="Zhang L."/>
            <person name="Zhou C."/>
            <person name="Zhu D."/>
            <person name="Muzny D."/>
            <person name="Worley K."/>
            <person name="Gibbs R."/>
        </authorList>
    </citation>
    <scope>NUCLEOTIDE SEQUENCE [LARGE SCALE GENOMIC DNA]</scope>
    <source>
        <strain evidence="2 3">DSM 17361</strain>
    </source>
</reference>
<dbReference type="CDD" id="cd07042">
    <property type="entry name" value="STAS_SulP_like_sulfate_transporter"/>
    <property type="match status" value="1"/>
</dbReference>
<sequence>MDEMRKHPKVRIIRMRRVPFVDSTGIHNLTTLCKHSRQAGVPVVLSGVLPKVKDVLDKARVNDLLGEENICPHINLALERANKIVSTMKI</sequence>
<feature type="domain" description="STAS" evidence="1">
    <location>
        <begin position="1"/>
        <end position="81"/>
    </location>
</feature>
<comment type="caution">
    <text evidence="2">The sequence shown here is derived from an EMBL/GenBank/DDBJ whole genome shotgun (WGS) entry which is preliminary data.</text>
</comment>
<organism evidence="2 3">
    <name type="scientific">Hallella bergensis DSM 17361</name>
    <dbReference type="NCBI Taxonomy" id="585502"/>
    <lineage>
        <taxon>Bacteria</taxon>
        <taxon>Pseudomonadati</taxon>
        <taxon>Bacteroidota</taxon>
        <taxon>Bacteroidia</taxon>
        <taxon>Bacteroidales</taxon>
        <taxon>Prevotellaceae</taxon>
        <taxon>Hallella</taxon>
    </lineage>
</organism>
<keyword evidence="3" id="KW-1185">Reference proteome</keyword>